<evidence type="ECO:0008006" key="3">
    <source>
        <dbReference type="Google" id="ProtNLM"/>
    </source>
</evidence>
<evidence type="ECO:0000313" key="1">
    <source>
        <dbReference type="EMBL" id="TQS42536.1"/>
    </source>
</evidence>
<dbReference type="AlphaFoldDB" id="A0A545AMK6"/>
<organism evidence="1 2">
    <name type="scientific">Cryptosporangium phraense</name>
    <dbReference type="NCBI Taxonomy" id="2593070"/>
    <lineage>
        <taxon>Bacteria</taxon>
        <taxon>Bacillati</taxon>
        <taxon>Actinomycetota</taxon>
        <taxon>Actinomycetes</taxon>
        <taxon>Cryptosporangiales</taxon>
        <taxon>Cryptosporangiaceae</taxon>
        <taxon>Cryptosporangium</taxon>
    </lineage>
</organism>
<protein>
    <recommendedName>
        <fullName evidence="3">Camelysin metallo-endopeptidase</fullName>
    </recommendedName>
</protein>
<reference evidence="1 2" key="1">
    <citation type="submission" date="2019-07" db="EMBL/GenBank/DDBJ databases">
        <title>Cryptosporangium phraense sp. nov., isolated from plant litter.</title>
        <authorList>
            <person name="Suriyachadkun C."/>
        </authorList>
    </citation>
    <scope>NUCLEOTIDE SEQUENCE [LARGE SCALE GENOMIC DNA]</scope>
    <source>
        <strain evidence="1 2">A-T 5661</strain>
    </source>
</reference>
<comment type="caution">
    <text evidence="1">The sequence shown here is derived from an EMBL/GenBank/DDBJ whole genome shotgun (WGS) entry which is preliminary data.</text>
</comment>
<proteinExistence type="predicted"/>
<sequence>MQAASSKAPSLGALAVVAGLLGSGALVWTSTEAAFTAVVTNPGNSWTSGSVALTDDDTGSAMFTALNLSPGDTGTKCIKVTYGASQTASVKMRGTQSGSLAQYVNLQIEEGNGGSFNSCLGFSGNLIYNGTVQGFGTSATDFASGVGSWTPTGAAQTRTYRITYTLSPSTPNTQQSSTASADFIWEAHS</sequence>
<dbReference type="EMBL" id="VIRS01000018">
    <property type="protein sequence ID" value="TQS42536.1"/>
    <property type="molecule type" value="Genomic_DNA"/>
</dbReference>
<dbReference type="Proteomes" id="UP000317982">
    <property type="component" value="Unassembled WGS sequence"/>
</dbReference>
<dbReference type="InParanoid" id="A0A545AMK6"/>
<gene>
    <name evidence="1" type="ORF">FL583_23925</name>
</gene>
<dbReference type="OrthoDB" id="3826640at2"/>
<keyword evidence="2" id="KW-1185">Reference proteome</keyword>
<accession>A0A545AMK6</accession>
<name>A0A545AMK6_9ACTN</name>
<evidence type="ECO:0000313" key="2">
    <source>
        <dbReference type="Proteomes" id="UP000317982"/>
    </source>
</evidence>